<gene>
    <name evidence="2" type="ORF">LZC94_19480</name>
</gene>
<proteinExistence type="predicted"/>
<dbReference type="EMBL" id="CP089984">
    <property type="protein sequence ID" value="WXB19399.1"/>
    <property type="molecule type" value="Genomic_DNA"/>
</dbReference>
<reference evidence="2 3" key="1">
    <citation type="submission" date="2021-12" db="EMBL/GenBank/DDBJ databases">
        <title>Discovery of the Pendulisporaceae a myxobacterial family with distinct sporulation behavior and unique specialized metabolism.</title>
        <authorList>
            <person name="Garcia R."/>
            <person name="Popoff A."/>
            <person name="Bader C.D."/>
            <person name="Loehr J."/>
            <person name="Walesch S."/>
            <person name="Walt C."/>
            <person name="Boldt J."/>
            <person name="Bunk B."/>
            <person name="Haeckl F.J.F.P.J."/>
            <person name="Gunesch A.P."/>
            <person name="Birkelbach J."/>
            <person name="Nuebel U."/>
            <person name="Pietschmann T."/>
            <person name="Bach T."/>
            <person name="Mueller R."/>
        </authorList>
    </citation>
    <scope>NUCLEOTIDE SEQUENCE [LARGE SCALE GENOMIC DNA]</scope>
    <source>
        <strain evidence="2 3">MSr11954</strain>
    </source>
</reference>
<name>A0ABZ2MA64_9BACT</name>
<protein>
    <submittedName>
        <fullName evidence="2">Uncharacterized protein</fullName>
    </submittedName>
</protein>
<evidence type="ECO:0000313" key="2">
    <source>
        <dbReference type="EMBL" id="WXB19399.1"/>
    </source>
</evidence>
<keyword evidence="3" id="KW-1185">Reference proteome</keyword>
<dbReference type="RefSeq" id="WP_394829017.1">
    <property type="nucleotide sequence ID" value="NZ_CP089984.1"/>
</dbReference>
<evidence type="ECO:0000256" key="1">
    <source>
        <dbReference type="SAM" id="MobiDB-lite"/>
    </source>
</evidence>
<organism evidence="2 3">
    <name type="scientific">Pendulispora albinea</name>
    <dbReference type="NCBI Taxonomy" id="2741071"/>
    <lineage>
        <taxon>Bacteria</taxon>
        <taxon>Pseudomonadati</taxon>
        <taxon>Myxococcota</taxon>
        <taxon>Myxococcia</taxon>
        <taxon>Myxococcales</taxon>
        <taxon>Sorangiineae</taxon>
        <taxon>Pendulisporaceae</taxon>
        <taxon>Pendulispora</taxon>
    </lineage>
</organism>
<dbReference type="Proteomes" id="UP001370348">
    <property type="component" value="Chromosome"/>
</dbReference>
<feature type="region of interest" description="Disordered" evidence="1">
    <location>
        <begin position="1"/>
        <end position="38"/>
    </location>
</feature>
<accession>A0ABZ2MA64</accession>
<evidence type="ECO:0000313" key="3">
    <source>
        <dbReference type="Proteomes" id="UP001370348"/>
    </source>
</evidence>
<sequence length="444" mass="47872">MLKPKVEAAMGDDDVPNDPGDPPRQALDGPAPIARTGEGLGHHNTIVLGIFSSKRISALKIIRATFKSDHHVMVDNWLQSNQQDPDWSAGGQLLPKPDWVFGKPSAPISHSKGVPIEVEIVFEVQPPDAQSVPVSIKGKGTGSAALQKIAFDEWRNLVGGNAAVSLTGPRLTSAPDVVARMSGDIAWDGLPSDVLTRFAAGASWGHTIFVAIDTPMDAGNRETGITHRRMAASIELVQSTGAHGTHEIVQGLMRKLPAYTLDRDPAVPDEYRHPTYFNAKAGAWPLAQFLDKKAECQAIVRFVRAVMLQVGSHGTFEAVIVYSKPFEGKGDKAFEGPLPLSGGGLTDETKMVDGEEWHAMLIDRPVQVGKTYTNAQAGANNYEACLKVTADLHGQSKTLYYGGGTTAAFETADDVLRQCFWGLCWVHFGIIGFTVKAIVKKYAK</sequence>